<feature type="compositionally biased region" description="Polar residues" evidence="2">
    <location>
        <begin position="227"/>
        <end position="238"/>
    </location>
</feature>
<evidence type="ECO:0000313" key="4">
    <source>
        <dbReference type="EMBL" id="RXH98889.1"/>
    </source>
</evidence>
<comment type="similarity">
    <text evidence="1">Belongs to the KXD1 family.</text>
</comment>
<dbReference type="InterPro" id="IPR019371">
    <property type="entry name" value="KxDL_dom"/>
</dbReference>
<organism evidence="4 5">
    <name type="scientific">Malus domestica</name>
    <name type="common">Apple</name>
    <name type="synonym">Pyrus malus</name>
    <dbReference type="NCBI Taxonomy" id="3750"/>
    <lineage>
        <taxon>Eukaryota</taxon>
        <taxon>Viridiplantae</taxon>
        <taxon>Streptophyta</taxon>
        <taxon>Embryophyta</taxon>
        <taxon>Tracheophyta</taxon>
        <taxon>Spermatophyta</taxon>
        <taxon>Magnoliopsida</taxon>
        <taxon>eudicotyledons</taxon>
        <taxon>Gunneridae</taxon>
        <taxon>Pentapetalae</taxon>
        <taxon>rosids</taxon>
        <taxon>fabids</taxon>
        <taxon>Rosales</taxon>
        <taxon>Rosaceae</taxon>
        <taxon>Amygdaloideae</taxon>
        <taxon>Maleae</taxon>
        <taxon>Malus</taxon>
    </lineage>
</organism>
<accession>A0A498JSG2</accession>
<evidence type="ECO:0000256" key="2">
    <source>
        <dbReference type="SAM" id="MobiDB-lite"/>
    </source>
</evidence>
<dbReference type="STRING" id="3750.A0A498JSG2"/>
<dbReference type="PANTHER" id="PTHR13511:SF0">
    <property type="entry name" value="KXDL MOTIF-CONTAINING PROTEIN 1"/>
    <property type="match status" value="1"/>
</dbReference>
<dbReference type="Gene3D" id="3.30.70.100">
    <property type="match status" value="1"/>
</dbReference>
<dbReference type="EMBL" id="RDQH01000331">
    <property type="protein sequence ID" value="RXH98889.1"/>
    <property type="molecule type" value="Genomic_DNA"/>
</dbReference>
<dbReference type="GO" id="GO:0099078">
    <property type="term" value="C:BORC complex"/>
    <property type="evidence" value="ECO:0007669"/>
    <property type="project" value="TreeGrafter"/>
</dbReference>
<sequence length="356" mass="40093">MEQTEKETIREASEEISNDFKTLIDAQDLDSLKQLQHIILGRLQDGNAVLSHFNEFSENSFAEVSADFSRNTRRLKSMKTDLEHIFQKLRSMKSRILATYPDAFPDDSKQVLDRRPDLETPLLCMRDRVARLDEQQCTRAVIKPTAARKMSSTFDFDFFSIQTHVLKVHVNCEGCEQKVKKILRKIQGVYSVNVEAEEEKITVIGNVEFATLIRKLARAGKHAEPWSPSSDQQMINTNRDPRRNKHHRQPPPNMIGSEGLNCEFDPIFVGGNGNAIGADGNVFSVMGNNASFRGNGGLGFAEFPDSHSHHHHTNYASPPPFMVPTNTEAFYGVQFAPTWNPQSEHYGGNSDTNAEA</sequence>
<dbReference type="GO" id="GO:0032418">
    <property type="term" value="P:lysosome localization"/>
    <property type="evidence" value="ECO:0007669"/>
    <property type="project" value="TreeGrafter"/>
</dbReference>
<evidence type="ECO:0000256" key="1">
    <source>
        <dbReference type="ARBA" id="ARBA00005913"/>
    </source>
</evidence>
<reference evidence="4 5" key="1">
    <citation type="submission" date="2018-10" db="EMBL/GenBank/DDBJ databases">
        <title>A high-quality apple genome assembly.</title>
        <authorList>
            <person name="Hu J."/>
        </authorList>
    </citation>
    <scope>NUCLEOTIDE SEQUENCE [LARGE SCALE GENOMIC DNA]</scope>
    <source>
        <strain evidence="5">cv. HFTH1</strain>
        <tissue evidence="4">Young leaf</tissue>
    </source>
</reference>
<dbReference type="Pfam" id="PF00403">
    <property type="entry name" value="HMA"/>
    <property type="match status" value="1"/>
</dbReference>
<evidence type="ECO:0000313" key="5">
    <source>
        <dbReference type="Proteomes" id="UP000290289"/>
    </source>
</evidence>
<gene>
    <name evidence="4" type="ORF">DVH24_011214</name>
</gene>
<dbReference type="InterPro" id="IPR036163">
    <property type="entry name" value="HMA_dom_sf"/>
</dbReference>
<dbReference type="AlphaFoldDB" id="A0A498JSG2"/>
<dbReference type="InterPro" id="IPR039843">
    <property type="entry name" value="KXD1-like"/>
</dbReference>
<dbReference type="PANTHER" id="PTHR13511">
    <property type="entry name" value="KXDL MOTIF-CONTAINING PROTEIN 1"/>
    <property type="match status" value="1"/>
</dbReference>
<dbReference type="SUPFAM" id="SSF55008">
    <property type="entry name" value="HMA, heavy metal-associated domain"/>
    <property type="match status" value="1"/>
</dbReference>
<feature type="domain" description="HMA" evidence="3">
    <location>
        <begin position="161"/>
        <end position="224"/>
    </location>
</feature>
<dbReference type="GO" id="GO:0046872">
    <property type="term" value="F:metal ion binding"/>
    <property type="evidence" value="ECO:0007669"/>
    <property type="project" value="InterPro"/>
</dbReference>
<dbReference type="Proteomes" id="UP000290289">
    <property type="component" value="Chromosome 5"/>
</dbReference>
<dbReference type="PROSITE" id="PS50846">
    <property type="entry name" value="HMA_2"/>
    <property type="match status" value="1"/>
</dbReference>
<dbReference type="CDD" id="cd00371">
    <property type="entry name" value="HMA"/>
    <property type="match status" value="1"/>
</dbReference>
<proteinExistence type="inferred from homology"/>
<feature type="region of interest" description="Disordered" evidence="2">
    <location>
        <begin position="223"/>
        <end position="257"/>
    </location>
</feature>
<evidence type="ECO:0000259" key="3">
    <source>
        <dbReference type="PROSITE" id="PS50846"/>
    </source>
</evidence>
<comment type="caution">
    <text evidence="4">The sequence shown here is derived from an EMBL/GenBank/DDBJ whole genome shotgun (WGS) entry which is preliminary data.</text>
</comment>
<dbReference type="Pfam" id="PF10241">
    <property type="entry name" value="KxDL"/>
    <property type="match status" value="1"/>
</dbReference>
<keyword evidence="5" id="KW-1185">Reference proteome</keyword>
<protein>
    <recommendedName>
        <fullName evidence="3">HMA domain-containing protein</fullName>
    </recommendedName>
</protein>
<dbReference type="InterPro" id="IPR006121">
    <property type="entry name" value="HMA_dom"/>
</dbReference>
<name>A0A498JSG2_MALDO</name>